<dbReference type="Proteomes" id="UP001500630">
    <property type="component" value="Unassembled WGS sequence"/>
</dbReference>
<feature type="compositionally biased region" description="Low complexity" evidence="1">
    <location>
        <begin position="94"/>
        <end position="106"/>
    </location>
</feature>
<evidence type="ECO:0000313" key="3">
    <source>
        <dbReference type="Proteomes" id="UP001500630"/>
    </source>
</evidence>
<feature type="region of interest" description="Disordered" evidence="1">
    <location>
        <begin position="1"/>
        <end position="167"/>
    </location>
</feature>
<sequence>MRVLVRGPPNGTAPSPAGSTRPAAVITVPSVGPYAWTSRRSRAQARARPGGMSSEPTTIAPTPDRSAGSRTASSEGTTLADRTPVVSTRERSRAGSARSAALATTSVPPHARVTATSSTDASNANDANCSTGTPGPTSISGPNTETRFAREACSTATPFGRPVEPEV</sequence>
<feature type="compositionally biased region" description="Polar residues" evidence="1">
    <location>
        <begin position="68"/>
        <end position="77"/>
    </location>
</feature>
<protein>
    <submittedName>
        <fullName evidence="2">Uncharacterized protein</fullName>
    </submittedName>
</protein>
<organism evidence="2 3">
    <name type="scientific">Nonomuraea rosea</name>
    <dbReference type="NCBI Taxonomy" id="638574"/>
    <lineage>
        <taxon>Bacteria</taxon>
        <taxon>Bacillati</taxon>
        <taxon>Actinomycetota</taxon>
        <taxon>Actinomycetes</taxon>
        <taxon>Streptosporangiales</taxon>
        <taxon>Streptosporangiaceae</taxon>
        <taxon>Nonomuraea</taxon>
    </lineage>
</organism>
<evidence type="ECO:0000256" key="1">
    <source>
        <dbReference type="SAM" id="MobiDB-lite"/>
    </source>
</evidence>
<evidence type="ECO:0000313" key="2">
    <source>
        <dbReference type="EMBL" id="GAA3624833.1"/>
    </source>
</evidence>
<reference evidence="3" key="1">
    <citation type="journal article" date="2019" name="Int. J. Syst. Evol. Microbiol.">
        <title>The Global Catalogue of Microorganisms (GCM) 10K type strain sequencing project: providing services to taxonomists for standard genome sequencing and annotation.</title>
        <authorList>
            <consortium name="The Broad Institute Genomics Platform"/>
            <consortium name="The Broad Institute Genome Sequencing Center for Infectious Disease"/>
            <person name="Wu L."/>
            <person name="Ma J."/>
        </authorList>
    </citation>
    <scope>NUCLEOTIDE SEQUENCE [LARGE SCALE GENOMIC DNA]</scope>
    <source>
        <strain evidence="3">JCM 17326</strain>
    </source>
</reference>
<accession>A0ABP7A4J0</accession>
<proteinExistence type="predicted"/>
<feature type="compositionally biased region" description="Polar residues" evidence="1">
    <location>
        <begin position="114"/>
        <end position="146"/>
    </location>
</feature>
<dbReference type="EMBL" id="BAABDQ010000075">
    <property type="protein sequence ID" value="GAA3624833.1"/>
    <property type="molecule type" value="Genomic_DNA"/>
</dbReference>
<name>A0ABP7A4J0_9ACTN</name>
<keyword evidence="3" id="KW-1185">Reference proteome</keyword>
<gene>
    <name evidence="2" type="ORF">GCM10022419_133010</name>
</gene>
<comment type="caution">
    <text evidence="2">The sequence shown here is derived from an EMBL/GenBank/DDBJ whole genome shotgun (WGS) entry which is preliminary data.</text>
</comment>